<organism evidence="1">
    <name type="scientific">Rhizophora mucronata</name>
    <name type="common">Asiatic mangrove</name>
    <dbReference type="NCBI Taxonomy" id="61149"/>
    <lineage>
        <taxon>Eukaryota</taxon>
        <taxon>Viridiplantae</taxon>
        <taxon>Streptophyta</taxon>
        <taxon>Embryophyta</taxon>
        <taxon>Tracheophyta</taxon>
        <taxon>Spermatophyta</taxon>
        <taxon>Magnoliopsida</taxon>
        <taxon>eudicotyledons</taxon>
        <taxon>Gunneridae</taxon>
        <taxon>Pentapetalae</taxon>
        <taxon>rosids</taxon>
        <taxon>fabids</taxon>
        <taxon>Malpighiales</taxon>
        <taxon>Rhizophoraceae</taxon>
        <taxon>Rhizophora</taxon>
    </lineage>
</organism>
<evidence type="ECO:0000313" key="1">
    <source>
        <dbReference type="EMBL" id="MBX36485.1"/>
    </source>
</evidence>
<protein>
    <submittedName>
        <fullName evidence="1">Uncharacterized protein</fullName>
    </submittedName>
</protein>
<accession>A0A2P2N1Y0</accession>
<sequence length="51" mass="5981">MNETKSLLPSIRTEPNRNKWILEKPIVIKWYKSCYGESNSLVETIKNEVSL</sequence>
<dbReference type="AlphaFoldDB" id="A0A2P2N1Y0"/>
<reference evidence="1" key="1">
    <citation type="submission" date="2018-02" db="EMBL/GenBank/DDBJ databases">
        <title>Rhizophora mucronata_Transcriptome.</title>
        <authorList>
            <person name="Meera S.P."/>
            <person name="Sreeshan A."/>
            <person name="Augustine A."/>
        </authorList>
    </citation>
    <scope>NUCLEOTIDE SEQUENCE</scope>
    <source>
        <tissue evidence="1">Leaf</tissue>
    </source>
</reference>
<name>A0A2P2N1Y0_RHIMU</name>
<dbReference type="EMBL" id="GGEC01056001">
    <property type="protein sequence ID" value="MBX36485.1"/>
    <property type="molecule type" value="Transcribed_RNA"/>
</dbReference>
<proteinExistence type="predicted"/>